<evidence type="ECO:0000313" key="3">
    <source>
        <dbReference type="Proteomes" id="UP000295132"/>
    </source>
</evidence>
<accession>A0A4R5VSI3</accession>
<proteinExistence type="predicted"/>
<dbReference type="RefSeq" id="WP_133334565.1">
    <property type="nucleotide sequence ID" value="NZ_SMYO01000005.1"/>
</dbReference>
<evidence type="ECO:0008006" key="4">
    <source>
        <dbReference type="Google" id="ProtNLM"/>
    </source>
</evidence>
<keyword evidence="1" id="KW-0732">Signal</keyword>
<protein>
    <recommendedName>
        <fullName evidence="4">Lipoprotein</fullName>
    </recommendedName>
</protein>
<comment type="caution">
    <text evidence="2">The sequence shown here is derived from an EMBL/GenBank/DDBJ whole genome shotgun (WGS) entry which is preliminary data.</text>
</comment>
<gene>
    <name evidence="2" type="ORF">E2K98_12680</name>
</gene>
<dbReference type="AlphaFoldDB" id="A0A4R5VSI3"/>
<feature type="signal peptide" evidence="1">
    <location>
        <begin position="1"/>
        <end position="20"/>
    </location>
</feature>
<dbReference type="EMBL" id="SMYO01000005">
    <property type="protein sequence ID" value="TDK61738.1"/>
    <property type="molecule type" value="Genomic_DNA"/>
</dbReference>
<evidence type="ECO:0000313" key="2">
    <source>
        <dbReference type="EMBL" id="TDK61738.1"/>
    </source>
</evidence>
<evidence type="ECO:0000256" key="1">
    <source>
        <dbReference type="SAM" id="SignalP"/>
    </source>
</evidence>
<feature type="chain" id="PRO_5039540484" description="Lipoprotein" evidence="1">
    <location>
        <begin position="21"/>
        <end position="177"/>
    </location>
</feature>
<reference evidence="2 3" key="1">
    <citation type="submission" date="2019-03" db="EMBL/GenBank/DDBJ databases">
        <title>Bacillus niacini sp. nov. a Nicotinate-Metabolizing Mesophile Isolated from Soil.</title>
        <authorList>
            <person name="Zhang G."/>
        </authorList>
    </citation>
    <scope>NUCLEOTIDE SEQUENCE [LARGE SCALE GENOMIC DNA]</scope>
    <source>
        <strain evidence="2 3">WN066</strain>
    </source>
</reference>
<dbReference type="PROSITE" id="PS51257">
    <property type="entry name" value="PROKAR_LIPOPROTEIN"/>
    <property type="match status" value="1"/>
</dbReference>
<sequence>MKKIIILFLLLTLFILSACSNDKNEVKDSPLYNGKKLTIGVVGKFPKVREQNIVFKNIKLEDLSQENLASKYNAVFIIKEHLSEAAKAPYAKIYKNSGIPSFFIESKKSFVPFIDEETDYEEFPDSKSGDYASGYYQSGKEGTSWGFGLYNNTVNEANIKDVFSRIFKTIEGIDNQK</sequence>
<name>A0A4R5VSI3_9BACI</name>
<organism evidence="2 3">
    <name type="scientific">Bacillus salipaludis</name>
    <dbReference type="NCBI Taxonomy" id="2547811"/>
    <lineage>
        <taxon>Bacteria</taxon>
        <taxon>Bacillati</taxon>
        <taxon>Bacillota</taxon>
        <taxon>Bacilli</taxon>
        <taxon>Bacillales</taxon>
        <taxon>Bacillaceae</taxon>
        <taxon>Bacillus</taxon>
    </lineage>
</organism>
<dbReference type="Proteomes" id="UP000295132">
    <property type="component" value="Unassembled WGS sequence"/>
</dbReference>